<dbReference type="Proteomes" id="UP001183202">
    <property type="component" value="Unassembled WGS sequence"/>
</dbReference>
<reference evidence="2" key="1">
    <citation type="submission" date="2023-07" db="EMBL/GenBank/DDBJ databases">
        <title>30 novel species of actinomycetes from the DSMZ collection.</title>
        <authorList>
            <person name="Nouioui I."/>
        </authorList>
    </citation>
    <scope>NUCLEOTIDE SEQUENCE [LARGE SCALE GENOMIC DNA]</scope>
    <source>
        <strain evidence="2">DSM 45834</strain>
    </source>
</reference>
<evidence type="ECO:0000313" key="2">
    <source>
        <dbReference type="Proteomes" id="UP001183202"/>
    </source>
</evidence>
<dbReference type="RefSeq" id="WP_311555734.1">
    <property type="nucleotide sequence ID" value="NZ_JAVREJ010000004.1"/>
</dbReference>
<keyword evidence="2" id="KW-1185">Reference proteome</keyword>
<organism evidence="1 2">
    <name type="scientific">Pseudonocardia charpentierae</name>
    <dbReference type="NCBI Taxonomy" id="3075545"/>
    <lineage>
        <taxon>Bacteria</taxon>
        <taxon>Bacillati</taxon>
        <taxon>Actinomycetota</taxon>
        <taxon>Actinomycetes</taxon>
        <taxon>Pseudonocardiales</taxon>
        <taxon>Pseudonocardiaceae</taxon>
        <taxon>Pseudonocardia</taxon>
    </lineage>
</organism>
<accession>A0ABU2N8V7</accession>
<proteinExistence type="predicted"/>
<dbReference type="EMBL" id="JAVREJ010000004">
    <property type="protein sequence ID" value="MDT0349724.1"/>
    <property type="molecule type" value="Genomic_DNA"/>
</dbReference>
<gene>
    <name evidence="1" type="ORF">RM445_09340</name>
</gene>
<evidence type="ECO:0000313" key="1">
    <source>
        <dbReference type="EMBL" id="MDT0349724.1"/>
    </source>
</evidence>
<sequence>MTRDDPATPMRCEVVVAGPVAAAVLTRLCTRFDVSSSPGRDGDTVLVVDGADQATQRAFLICLWDTGQVVVGLSSLPR</sequence>
<comment type="caution">
    <text evidence="1">The sequence shown here is derived from an EMBL/GenBank/DDBJ whole genome shotgun (WGS) entry which is preliminary data.</text>
</comment>
<name>A0ABU2N8V7_9PSEU</name>
<protein>
    <submittedName>
        <fullName evidence="1">Uncharacterized protein</fullName>
    </submittedName>
</protein>